<reference evidence="5" key="1">
    <citation type="journal article" date="2014" name="Genome Announc.">
        <title>Draft genome sequence of Rhodosporidium toruloides CECT1137, an oleaginous yeast of biotechnological interest.</title>
        <authorList>
            <person name="Morin N."/>
            <person name="Calcas X."/>
            <person name="Devillers H."/>
            <person name="Durrens P."/>
            <person name="Sherman D.J."/>
            <person name="Nicaud J.-M."/>
            <person name="Neuveglise C."/>
        </authorList>
    </citation>
    <scope>NUCLEOTIDE SEQUENCE</scope>
    <source>
        <strain evidence="5">CECT1137</strain>
    </source>
</reference>
<name>A0A061ASC0_RHOTO</name>
<evidence type="ECO:0000256" key="2">
    <source>
        <dbReference type="ARBA" id="ARBA00022946"/>
    </source>
</evidence>
<dbReference type="SUPFAM" id="SSF103025">
    <property type="entry name" value="Folate-binding domain"/>
    <property type="match status" value="1"/>
</dbReference>
<sequence length="433" mass="47083">MLLLSRTAYAAPTALRPCTCSFSRSFSLSARPLAPPYLYTQLPTRAVLAVSGQDSQKFLQGLVSNDVRRLAQKGEEDDPDKQRVLYANILKADGRYMHDLMLYPPLTPSADGSPAYLIEHDSSFTSALRTYFKRHKLRSKVKLGAGAEEDLVVAAAWRNPADVVEGKSTAEELEQAERWLEEPRKGWDPRVVGMGRRWVEEKDGEKPPAELFAPVTPAHFQLHRLTHAVPEGPADFPALPLEANIDLMNGVDYRKGCYVGQELTARTHHKGVVRKRGMVFRLFREGEDIPTEPVPSAASLIPYPSLFPTPPPGSTLTLLSASSSPRARPSGKLGSSLPLVSQSGLQTITLAYGSVRTDQVGDGADPNEGVFVVKAPVSETATVGSEGEAKSDAVELGDGAGESQEEGGRWLAKAFLPAWLEFKLEEEAIAKGL</sequence>
<organism evidence="5">
    <name type="scientific">Rhodotorula toruloides</name>
    <name type="common">Yeast</name>
    <name type="synonym">Rhodosporidium toruloides</name>
    <dbReference type="NCBI Taxonomy" id="5286"/>
    <lineage>
        <taxon>Eukaryota</taxon>
        <taxon>Fungi</taxon>
        <taxon>Dikarya</taxon>
        <taxon>Basidiomycota</taxon>
        <taxon>Pucciniomycotina</taxon>
        <taxon>Microbotryomycetes</taxon>
        <taxon>Sporidiobolales</taxon>
        <taxon>Sporidiobolaceae</taxon>
        <taxon>Rhodotorula</taxon>
    </lineage>
</organism>
<evidence type="ECO:0000256" key="1">
    <source>
        <dbReference type="ARBA" id="ARBA00004173"/>
    </source>
</evidence>
<keyword evidence="2" id="KW-0809">Transit peptide</keyword>
<dbReference type="AlphaFoldDB" id="A0A061ASC0"/>
<protein>
    <submittedName>
        <fullName evidence="5">RHTO0S05e04302g1_1</fullName>
    </submittedName>
</protein>
<comment type="subcellular location">
    <subcellularLocation>
        <location evidence="1">Mitochondrion</location>
    </subcellularLocation>
</comment>
<dbReference type="InterPro" id="IPR017703">
    <property type="entry name" value="YgfZ/GCV_T_CS"/>
</dbReference>
<dbReference type="GO" id="GO:0005759">
    <property type="term" value="C:mitochondrial matrix"/>
    <property type="evidence" value="ECO:0007669"/>
    <property type="project" value="TreeGrafter"/>
</dbReference>
<evidence type="ECO:0000313" key="5">
    <source>
        <dbReference type="EMBL" id="CDR40503.1"/>
    </source>
</evidence>
<gene>
    <name evidence="5" type="ORF">RHTO0S_05e04302g</name>
</gene>
<dbReference type="PANTHER" id="PTHR22602:SF0">
    <property type="entry name" value="TRANSFERASE CAF17, MITOCHONDRIAL-RELATED"/>
    <property type="match status" value="1"/>
</dbReference>
<proteinExistence type="inferred from homology"/>
<dbReference type="InterPro" id="IPR027266">
    <property type="entry name" value="TrmE/GcvT-like"/>
</dbReference>
<dbReference type="Gene3D" id="3.30.1360.120">
    <property type="entry name" value="Probable tRNA modification gtpase trme, domain 1"/>
    <property type="match status" value="1"/>
</dbReference>
<dbReference type="OrthoDB" id="191995at2759"/>
<dbReference type="InterPro" id="IPR045179">
    <property type="entry name" value="YgfZ/GcvT"/>
</dbReference>
<dbReference type="GO" id="GO:0016226">
    <property type="term" value="P:iron-sulfur cluster assembly"/>
    <property type="evidence" value="ECO:0007669"/>
    <property type="project" value="TreeGrafter"/>
</dbReference>
<accession>A0A061ASC0</accession>
<comment type="similarity">
    <text evidence="4">Belongs to the GcvT family. CAF17/IBA57 subfamily.</text>
</comment>
<evidence type="ECO:0000256" key="4">
    <source>
        <dbReference type="ARBA" id="ARBA00093447"/>
    </source>
</evidence>
<dbReference type="EMBL" id="LK052940">
    <property type="protein sequence ID" value="CDR40503.1"/>
    <property type="molecule type" value="Genomic_DNA"/>
</dbReference>
<keyword evidence="3" id="KW-0496">Mitochondrion</keyword>
<dbReference type="PANTHER" id="PTHR22602">
    <property type="entry name" value="TRANSFERASE CAF17, MITOCHONDRIAL-RELATED"/>
    <property type="match status" value="1"/>
</dbReference>
<dbReference type="NCBIfam" id="TIGR03317">
    <property type="entry name" value="ygfZ_signature"/>
    <property type="match status" value="1"/>
</dbReference>
<evidence type="ECO:0000256" key="3">
    <source>
        <dbReference type="ARBA" id="ARBA00023128"/>
    </source>
</evidence>